<dbReference type="SUPFAM" id="SSF48498">
    <property type="entry name" value="Tetracyclin repressor-like, C-terminal domain"/>
    <property type="match status" value="1"/>
</dbReference>
<accession>A0A1H4K846</accession>
<keyword evidence="8" id="KW-1185">Reference proteome</keyword>
<evidence type="ECO:0000313" key="7">
    <source>
        <dbReference type="EMBL" id="SEB54466.1"/>
    </source>
</evidence>
<dbReference type="InterPro" id="IPR039538">
    <property type="entry name" value="BetI_C"/>
</dbReference>
<protein>
    <submittedName>
        <fullName evidence="7">Transcriptional regulator, TetR family</fullName>
    </submittedName>
</protein>
<dbReference type="EMBL" id="FNSL01000001">
    <property type="protein sequence ID" value="SEB54466.1"/>
    <property type="molecule type" value="Genomic_DNA"/>
</dbReference>
<evidence type="ECO:0000313" key="8">
    <source>
        <dbReference type="Proteomes" id="UP000199064"/>
    </source>
</evidence>
<feature type="domain" description="HTH tetR-type" evidence="6">
    <location>
        <begin position="12"/>
        <end position="72"/>
    </location>
</feature>
<dbReference type="Gene3D" id="1.10.357.10">
    <property type="entry name" value="Tetracycline Repressor, domain 2"/>
    <property type="match status" value="1"/>
</dbReference>
<dbReference type="InterPro" id="IPR036271">
    <property type="entry name" value="Tet_transcr_reg_TetR-rel_C_sf"/>
</dbReference>
<evidence type="ECO:0000256" key="5">
    <source>
        <dbReference type="PROSITE-ProRule" id="PRU00335"/>
    </source>
</evidence>
<dbReference type="PROSITE" id="PS50977">
    <property type="entry name" value="HTH_TETR_2"/>
    <property type="match status" value="1"/>
</dbReference>
<dbReference type="InterPro" id="IPR009057">
    <property type="entry name" value="Homeodomain-like_sf"/>
</dbReference>
<evidence type="ECO:0000256" key="4">
    <source>
        <dbReference type="ARBA" id="ARBA00023163"/>
    </source>
</evidence>
<sequence>MIGKKTAPSPPHPRKQLIIEAAVTCFLEAGYHQTGVRDIAHRAGISLGNLYNHFSGKEAVLAEIARIEAQELEAFRTLLAAGPDPKATLKRFVEDYAEYAARPENAVLGLEILSEAIRAPQIASLFSGNRAGLVTGLAKLLEEGTRAGHFRAFEDPRETAGLILDAIEGRALRVLLKDAKGSAKTTLWRFINAATQVKP</sequence>
<dbReference type="Pfam" id="PF00440">
    <property type="entry name" value="TetR_N"/>
    <property type="match status" value="1"/>
</dbReference>
<dbReference type="Proteomes" id="UP000199064">
    <property type="component" value="Unassembled WGS sequence"/>
</dbReference>
<keyword evidence="3 5" id="KW-0238">DNA-binding</keyword>
<keyword evidence="1" id="KW-0678">Repressor</keyword>
<dbReference type="GO" id="GO:0003700">
    <property type="term" value="F:DNA-binding transcription factor activity"/>
    <property type="evidence" value="ECO:0007669"/>
    <property type="project" value="TreeGrafter"/>
</dbReference>
<keyword evidence="2" id="KW-0805">Transcription regulation</keyword>
<dbReference type="GO" id="GO:0000976">
    <property type="term" value="F:transcription cis-regulatory region binding"/>
    <property type="evidence" value="ECO:0007669"/>
    <property type="project" value="TreeGrafter"/>
</dbReference>
<dbReference type="SUPFAM" id="SSF46689">
    <property type="entry name" value="Homeodomain-like"/>
    <property type="match status" value="1"/>
</dbReference>
<proteinExistence type="predicted"/>
<organism evidence="7 8">
    <name type="scientific">Nitratireductor aquibiodomus</name>
    <dbReference type="NCBI Taxonomy" id="204799"/>
    <lineage>
        <taxon>Bacteria</taxon>
        <taxon>Pseudomonadati</taxon>
        <taxon>Pseudomonadota</taxon>
        <taxon>Alphaproteobacteria</taxon>
        <taxon>Hyphomicrobiales</taxon>
        <taxon>Phyllobacteriaceae</taxon>
        <taxon>Nitratireductor</taxon>
    </lineage>
</organism>
<dbReference type="InterPro" id="IPR050109">
    <property type="entry name" value="HTH-type_TetR-like_transc_reg"/>
</dbReference>
<keyword evidence="4" id="KW-0804">Transcription</keyword>
<gene>
    <name evidence="7" type="ORF">SAMN05216452_2025</name>
</gene>
<evidence type="ECO:0000259" key="6">
    <source>
        <dbReference type="PROSITE" id="PS50977"/>
    </source>
</evidence>
<dbReference type="PANTHER" id="PTHR30055:SF223">
    <property type="entry name" value="HTH-TYPE TRANSCRIPTIONAL REGULATOR UIDR"/>
    <property type="match status" value="1"/>
</dbReference>
<dbReference type="AlphaFoldDB" id="A0A1H4K846"/>
<dbReference type="PRINTS" id="PR00455">
    <property type="entry name" value="HTHTETR"/>
</dbReference>
<dbReference type="InterPro" id="IPR001647">
    <property type="entry name" value="HTH_TetR"/>
</dbReference>
<evidence type="ECO:0000256" key="2">
    <source>
        <dbReference type="ARBA" id="ARBA00023015"/>
    </source>
</evidence>
<name>A0A1H4K846_9HYPH</name>
<evidence type="ECO:0000256" key="1">
    <source>
        <dbReference type="ARBA" id="ARBA00022491"/>
    </source>
</evidence>
<feature type="DNA-binding region" description="H-T-H motif" evidence="5">
    <location>
        <begin position="35"/>
        <end position="54"/>
    </location>
</feature>
<dbReference type="PANTHER" id="PTHR30055">
    <property type="entry name" value="HTH-TYPE TRANSCRIPTIONAL REGULATOR RUTR"/>
    <property type="match status" value="1"/>
</dbReference>
<reference evidence="8" key="1">
    <citation type="submission" date="2016-10" db="EMBL/GenBank/DDBJ databases">
        <authorList>
            <person name="Varghese N."/>
            <person name="Submissions S."/>
        </authorList>
    </citation>
    <scope>NUCLEOTIDE SEQUENCE [LARGE SCALE GENOMIC DNA]</scope>
    <source>
        <strain evidence="8">ES.061</strain>
    </source>
</reference>
<dbReference type="RefSeq" id="WP_090328657.1">
    <property type="nucleotide sequence ID" value="NZ_FNSL01000001.1"/>
</dbReference>
<evidence type="ECO:0000256" key="3">
    <source>
        <dbReference type="ARBA" id="ARBA00023125"/>
    </source>
</evidence>
<dbReference type="Pfam" id="PF13977">
    <property type="entry name" value="TetR_C_6"/>
    <property type="match status" value="1"/>
</dbReference>